<dbReference type="Pfam" id="PF19457">
    <property type="entry name" value="DUF5994"/>
    <property type="match status" value="1"/>
</dbReference>
<dbReference type="AlphaFoldDB" id="K0JYS1"/>
<dbReference type="KEGG" id="sesp:BN6_58220"/>
<dbReference type="Proteomes" id="UP000006281">
    <property type="component" value="Chromosome"/>
</dbReference>
<name>K0JYS1_SACES</name>
<dbReference type="OrthoDB" id="3785441at2"/>
<dbReference type="eggNOG" id="ENOG5033GYC">
    <property type="taxonomic scope" value="Bacteria"/>
</dbReference>
<keyword evidence="3" id="KW-1185">Reference proteome</keyword>
<dbReference type="InterPro" id="IPR046036">
    <property type="entry name" value="DUF5994"/>
</dbReference>
<sequence length="185" mass="19971">MTSAPHLPLAPPVTEPPRHPRRLRLRPVAHAAGHVDGAWWPRSRDLAAELPALPAALTARLGEIVRVNYGLAEWNSAHRRVAASGRQLRLDGFTSQPAHTVDLIAADKRRITLLVVPPNTEPAAAHRIMTLAVDRDNVQTVGELLAAGGEATAPPRHPTDPTRVVFDGREAGGGRIPQQKNRCTS</sequence>
<accession>K0JYS1</accession>
<protein>
    <submittedName>
        <fullName evidence="2">Uncharacterized protein</fullName>
    </submittedName>
</protein>
<reference evidence="2 3" key="1">
    <citation type="journal article" date="2012" name="BMC Genomics">
        <title>Complete genome sequence of Saccharothrix espanaensis DSM 44229T and comparison to the other completely sequenced Pseudonocardiaceae.</title>
        <authorList>
            <person name="Strobel T."/>
            <person name="Al-Dilaimi A."/>
            <person name="Blom J."/>
            <person name="Gessner A."/>
            <person name="Kalinowski J."/>
            <person name="Luzhetska M."/>
            <person name="Puhler A."/>
            <person name="Szczepanowski R."/>
            <person name="Bechthold A."/>
            <person name="Ruckert C."/>
        </authorList>
    </citation>
    <scope>NUCLEOTIDE SEQUENCE [LARGE SCALE GENOMIC DNA]</scope>
    <source>
        <strain evidence="3">ATCC 51144 / DSM 44229 / JCM 9112 / NBRC 15066 / NRRL 15764</strain>
    </source>
</reference>
<gene>
    <name evidence="2" type="ordered locus">BN6_58220</name>
</gene>
<feature type="region of interest" description="Disordered" evidence="1">
    <location>
        <begin position="1"/>
        <end position="20"/>
    </location>
</feature>
<organism evidence="2 3">
    <name type="scientific">Saccharothrix espanaensis (strain ATCC 51144 / DSM 44229 / JCM 9112 / NBRC 15066 / NRRL 15764)</name>
    <dbReference type="NCBI Taxonomy" id="1179773"/>
    <lineage>
        <taxon>Bacteria</taxon>
        <taxon>Bacillati</taxon>
        <taxon>Actinomycetota</taxon>
        <taxon>Actinomycetes</taxon>
        <taxon>Pseudonocardiales</taxon>
        <taxon>Pseudonocardiaceae</taxon>
        <taxon>Saccharothrix</taxon>
    </lineage>
</organism>
<evidence type="ECO:0000256" key="1">
    <source>
        <dbReference type="SAM" id="MobiDB-lite"/>
    </source>
</evidence>
<proteinExistence type="predicted"/>
<dbReference type="RefSeq" id="WP_015103191.1">
    <property type="nucleotide sequence ID" value="NC_019673.1"/>
</dbReference>
<evidence type="ECO:0000313" key="2">
    <source>
        <dbReference type="EMBL" id="CCH33080.1"/>
    </source>
</evidence>
<dbReference type="EMBL" id="HE804045">
    <property type="protein sequence ID" value="CCH33080.1"/>
    <property type="molecule type" value="Genomic_DNA"/>
</dbReference>
<evidence type="ECO:0000313" key="3">
    <source>
        <dbReference type="Proteomes" id="UP000006281"/>
    </source>
</evidence>
<dbReference type="PATRIC" id="fig|1179773.3.peg.5854"/>
<dbReference type="STRING" id="1179773.BN6_58220"/>
<dbReference type="HOGENOM" id="CLU_100184_2_0_11"/>